<feature type="site" description="Important for autoinhibition of adenylyltransferase activity" evidence="2">
    <location>
        <position position="178"/>
    </location>
</feature>
<keyword evidence="1" id="KW-0067">ATP-binding</keyword>
<dbReference type="InterPro" id="IPR003812">
    <property type="entry name" value="Fido"/>
</dbReference>
<keyword evidence="5" id="KW-1185">Reference proteome</keyword>
<dbReference type="PANTHER" id="PTHR13504:SF38">
    <property type="entry name" value="FIDO DOMAIN-CONTAINING PROTEIN"/>
    <property type="match status" value="1"/>
</dbReference>
<feature type="binding site" evidence="1">
    <location>
        <begin position="310"/>
        <end position="317"/>
    </location>
    <ligand>
        <name>ATP</name>
        <dbReference type="ChEBI" id="CHEBI:30616"/>
    </ligand>
</feature>
<evidence type="ECO:0000313" key="4">
    <source>
        <dbReference type="EMBL" id="ART52412.1"/>
    </source>
</evidence>
<sequence>MQKETISDELTLIERTIGESPSGVGVSALEASLTARGHPMPRRTLQRRLDGLLVGKRIVSEGGSRSIVYKRAPYDTPAILPTVAPSSQIEAYVPLSAMGLEVRDAIRKPLTVRKPVGYDRSFLERYRPNVDHYLSESQRIRLHELGRTSMDGRPAGTYARDILGRLLIDLSWSSSRLEGNTYNRLDTQLLIERGQVAEGKNAQETQMILNHKAAIEMIVTNADEVGFNRFTILNLHAILSDNLMADPMASGRLRVREVEISGTVFLPLSMPQKIAECFELVLGKASEITDPFEQAFFGMVHLPYLQPFEDVNKRVSRLAANISLIRQNLCPLSFVDVPDRAYIEGALGIYELNRTELLRDVFIWAYERSCQRYLAIRQSIGEPDAFRLKYRTLIIQAMQEIIRRNLCGTQEEIDGFILNKIHEEDRYAFVEAVQSDLENLYEGNIARYQLRLSEYQRWGFKRSGTT</sequence>
<dbReference type="SUPFAM" id="SSF140931">
    <property type="entry name" value="Fic-like"/>
    <property type="match status" value="1"/>
</dbReference>
<evidence type="ECO:0000256" key="1">
    <source>
        <dbReference type="PIRSR" id="PIRSR640198-2"/>
    </source>
</evidence>
<feature type="domain" description="Fido" evidence="3">
    <location>
        <begin position="227"/>
        <end position="367"/>
    </location>
</feature>
<dbReference type="RefSeq" id="WP_094098303.1">
    <property type="nucleotide sequence ID" value="NZ_CP021361.1"/>
</dbReference>
<dbReference type="PANTHER" id="PTHR13504">
    <property type="entry name" value="FIDO DOMAIN-CONTAINING PROTEIN DDB_G0283145"/>
    <property type="match status" value="1"/>
</dbReference>
<dbReference type="PROSITE" id="PS51459">
    <property type="entry name" value="FIDO"/>
    <property type="match status" value="1"/>
</dbReference>
<protein>
    <submittedName>
        <fullName evidence="4">Cell filamentation protein Fic</fullName>
    </submittedName>
</protein>
<evidence type="ECO:0000259" key="3">
    <source>
        <dbReference type="PROSITE" id="PS51459"/>
    </source>
</evidence>
<dbReference type="Pfam" id="PF02661">
    <property type="entry name" value="Fic"/>
    <property type="match status" value="1"/>
</dbReference>
<evidence type="ECO:0000313" key="5">
    <source>
        <dbReference type="Proteomes" id="UP000194432"/>
    </source>
</evidence>
<proteinExistence type="predicted"/>
<name>A0A240U3L9_9BURK</name>
<dbReference type="Gene3D" id="1.10.3290.10">
    <property type="entry name" value="Fido-like domain"/>
    <property type="match status" value="1"/>
</dbReference>
<dbReference type="InterPro" id="IPR040198">
    <property type="entry name" value="Fido_containing"/>
</dbReference>
<dbReference type="KEGG" id="acin:CBP34_13155"/>
<dbReference type="GO" id="GO:0005524">
    <property type="term" value="F:ATP binding"/>
    <property type="evidence" value="ECO:0007669"/>
    <property type="project" value="UniProtKB-KW"/>
</dbReference>
<reference evidence="4 5" key="1">
    <citation type="submission" date="2017-05" db="EMBL/GenBank/DDBJ databases">
        <title>Polyphasic characterization of four soil-derived phenanthrene-degrading Acidovorax strains and proposal of Acidovorax phenanthrenivorans sp. nov.</title>
        <authorList>
            <person name="Singleton D.R."/>
            <person name="Lee J."/>
            <person name="Dickey A.N."/>
            <person name="Stroud A."/>
            <person name="Scholl E.H."/>
            <person name="Wright F.A."/>
            <person name="Aitken M.D."/>
        </authorList>
    </citation>
    <scope>NUCLEOTIDE SEQUENCE [LARGE SCALE GENOMIC DNA]</scope>
    <source>
        <strain evidence="4">NA3</strain>
    </source>
</reference>
<evidence type="ECO:0000256" key="2">
    <source>
        <dbReference type="PIRSR" id="PIRSR640198-3"/>
    </source>
</evidence>
<dbReference type="InterPro" id="IPR036597">
    <property type="entry name" value="Fido-like_dom_sf"/>
</dbReference>
<keyword evidence="1" id="KW-0547">Nucleotide-binding</keyword>
<gene>
    <name evidence="4" type="ORF">CBP34_13155</name>
</gene>
<accession>A0A240U3L9</accession>
<dbReference type="Proteomes" id="UP000194432">
    <property type="component" value="Chromosome 1"/>
</dbReference>
<organism evidence="4 5">
    <name type="scientific">Acidovorax carolinensis</name>
    <dbReference type="NCBI Taxonomy" id="553814"/>
    <lineage>
        <taxon>Bacteria</taxon>
        <taxon>Pseudomonadati</taxon>
        <taxon>Pseudomonadota</taxon>
        <taxon>Betaproteobacteria</taxon>
        <taxon>Burkholderiales</taxon>
        <taxon>Comamonadaceae</taxon>
        <taxon>Acidovorax</taxon>
    </lineage>
</organism>
<dbReference type="AlphaFoldDB" id="A0A240U3L9"/>
<dbReference type="EMBL" id="CP021361">
    <property type="protein sequence ID" value="ART52412.1"/>
    <property type="molecule type" value="Genomic_DNA"/>
</dbReference>